<proteinExistence type="predicted"/>
<dbReference type="EMBL" id="MPZS01000001">
    <property type="protein sequence ID" value="OOY13040.1"/>
    <property type="molecule type" value="Genomic_DNA"/>
</dbReference>
<comment type="caution">
    <text evidence="3">The sequence shown here is derived from an EMBL/GenBank/DDBJ whole genome shotgun (WGS) entry which is preliminary data.</text>
</comment>
<dbReference type="RefSeq" id="WP_078573483.1">
    <property type="nucleotide sequence ID" value="NZ_MPZS01000001.1"/>
</dbReference>
<gene>
    <name evidence="3" type="ORF">BMG00_04325</name>
</gene>
<dbReference type="Proteomes" id="UP000242224">
    <property type="component" value="Unassembled WGS sequence"/>
</dbReference>
<evidence type="ECO:0000313" key="4">
    <source>
        <dbReference type="Proteomes" id="UP000242224"/>
    </source>
</evidence>
<feature type="signal peptide" evidence="2">
    <location>
        <begin position="1"/>
        <end position="18"/>
    </location>
</feature>
<name>A0ABX3MNR6_9RHOB</name>
<feature type="chain" id="PRO_5046090337" evidence="2">
    <location>
        <begin position="19"/>
        <end position="260"/>
    </location>
</feature>
<sequence>MWRAALILLLILPAPAMAELVSCQTSIRGKTYEFRYDPGNAALKESRSLREKIFGEKGEVSCPALVTLRAITPELNDAQRAPFCLQWDAKRETYLGYDRGERDAYGICRKPSKSICQRLTGSAETAGKLRDGAIDAAGGAVGTVLGEKIGGMIVSDQADRLQKRLVDAGLAVLAGASTPALAATAVVVGGAVYVCSEEGADGVGVQAEPMPEPDNGAEILGSELPVTHLPPGVNGAPLRPVETKDLPEAVETAPVPEAAD</sequence>
<feature type="compositionally biased region" description="Low complexity" evidence="1">
    <location>
        <begin position="249"/>
        <end position="260"/>
    </location>
</feature>
<organism evidence="3 4">
    <name type="scientific">Thioclava marina</name>
    <dbReference type="NCBI Taxonomy" id="1915077"/>
    <lineage>
        <taxon>Bacteria</taxon>
        <taxon>Pseudomonadati</taxon>
        <taxon>Pseudomonadota</taxon>
        <taxon>Alphaproteobacteria</taxon>
        <taxon>Rhodobacterales</taxon>
        <taxon>Paracoccaceae</taxon>
        <taxon>Thioclava</taxon>
    </lineage>
</organism>
<accession>A0ABX3MNR6</accession>
<evidence type="ECO:0000256" key="2">
    <source>
        <dbReference type="SAM" id="SignalP"/>
    </source>
</evidence>
<feature type="region of interest" description="Disordered" evidence="1">
    <location>
        <begin position="213"/>
        <end position="260"/>
    </location>
</feature>
<protein>
    <submittedName>
        <fullName evidence="3">Uncharacterized protein</fullName>
    </submittedName>
</protein>
<keyword evidence="4" id="KW-1185">Reference proteome</keyword>
<reference evidence="3 4" key="1">
    <citation type="submission" date="2016-11" db="EMBL/GenBank/DDBJ databases">
        <title>A multilocus sequence analysis scheme for characterization of bacteria in the genus Thioclava.</title>
        <authorList>
            <person name="Liu Y."/>
            <person name="Shao Z."/>
        </authorList>
    </citation>
    <scope>NUCLEOTIDE SEQUENCE [LARGE SCALE GENOMIC DNA]</scope>
    <source>
        <strain evidence="3 4">11.10-0-13</strain>
    </source>
</reference>
<keyword evidence="2" id="KW-0732">Signal</keyword>
<evidence type="ECO:0000256" key="1">
    <source>
        <dbReference type="SAM" id="MobiDB-lite"/>
    </source>
</evidence>
<evidence type="ECO:0000313" key="3">
    <source>
        <dbReference type="EMBL" id="OOY13040.1"/>
    </source>
</evidence>